<dbReference type="Proteomes" id="UP001430374">
    <property type="component" value="Unassembled WGS sequence"/>
</dbReference>
<name>A0ABS9C5H3_9FLAO</name>
<feature type="signal peptide" evidence="1">
    <location>
        <begin position="1"/>
        <end position="19"/>
    </location>
</feature>
<keyword evidence="3" id="KW-1185">Reference proteome</keyword>
<evidence type="ECO:0008006" key="4">
    <source>
        <dbReference type="Google" id="ProtNLM"/>
    </source>
</evidence>
<accession>A0ABS9C5H3</accession>
<evidence type="ECO:0000256" key="1">
    <source>
        <dbReference type="SAM" id="SignalP"/>
    </source>
</evidence>
<dbReference type="EMBL" id="JACSGT010000001">
    <property type="protein sequence ID" value="MCF2219731.1"/>
    <property type="molecule type" value="Genomic_DNA"/>
</dbReference>
<organism evidence="2 3">
    <name type="scientific">Chryseobacterium indicum</name>
    <dbReference type="NCBI Taxonomy" id="2766954"/>
    <lineage>
        <taxon>Bacteria</taxon>
        <taxon>Pseudomonadati</taxon>
        <taxon>Bacteroidota</taxon>
        <taxon>Flavobacteriia</taxon>
        <taxon>Flavobacteriales</taxon>
        <taxon>Weeksellaceae</taxon>
        <taxon>Chryseobacterium group</taxon>
        <taxon>Chryseobacterium</taxon>
    </lineage>
</organism>
<proteinExistence type="predicted"/>
<protein>
    <recommendedName>
        <fullName evidence="4">Secreted protein</fullName>
    </recommendedName>
</protein>
<reference evidence="2" key="1">
    <citation type="submission" date="2021-08" db="EMBL/GenBank/DDBJ databases">
        <title>Complete genome sequence of Chryseobacterium sp strain PS-8.</title>
        <authorList>
            <person name="Das S.K."/>
        </authorList>
    </citation>
    <scope>NUCLEOTIDE SEQUENCE</scope>
    <source>
        <strain evidence="2">PS-8</strain>
    </source>
</reference>
<evidence type="ECO:0000313" key="3">
    <source>
        <dbReference type="Proteomes" id="UP001430374"/>
    </source>
</evidence>
<sequence length="86" mass="9310">MKKKLLIGALGLASVFALSSATSKGGDSSETERRFWGSETIGSGNCSPTGEIQADGTAKCECEVYHVYYVMWIAVETYTTSEFRPC</sequence>
<gene>
    <name evidence="2" type="ORF">H9Q08_10460</name>
</gene>
<feature type="chain" id="PRO_5046662021" description="Secreted protein" evidence="1">
    <location>
        <begin position="20"/>
        <end position="86"/>
    </location>
</feature>
<evidence type="ECO:0000313" key="2">
    <source>
        <dbReference type="EMBL" id="MCF2219731.1"/>
    </source>
</evidence>
<dbReference type="RefSeq" id="WP_235131297.1">
    <property type="nucleotide sequence ID" value="NZ_JACSGT010000001.1"/>
</dbReference>
<comment type="caution">
    <text evidence="2">The sequence shown here is derived from an EMBL/GenBank/DDBJ whole genome shotgun (WGS) entry which is preliminary data.</text>
</comment>
<keyword evidence="1" id="KW-0732">Signal</keyword>